<evidence type="ECO:0000313" key="2">
    <source>
        <dbReference type="EMBL" id="MDH7452071.1"/>
    </source>
</evidence>
<gene>
    <name evidence="2" type="ORF">QF205_03120</name>
</gene>
<evidence type="ECO:0000313" key="3">
    <source>
        <dbReference type="Proteomes" id="UP001160550"/>
    </source>
</evidence>
<name>A0ABT6MNA4_9GAMM</name>
<comment type="caution">
    <text evidence="2">The sequence shown here is derived from an EMBL/GenBank/DDBJ whole genome shotgun (WGS) entry which is preliminary data.</text>
</comment>
<proteinExistence type="predicted"/>
<protein>
    <recommendedName>
        <fullName evidence="4">Flagellar hook-length control protein FliK</fullName>
    </recommendedName>
</protein>
<reference evidence="2" key="1">
    <citation type="journal article" date="2007" name="Int. J. Syst. Evol. Microbiol.">
        <title>Luteimonas composti sp. nov., a moderately thermophilic bacterium isolated from food waste.</title>
        <authorList>
            <person name="Young C.C."/>
            <person name="Kampfer P."/>
            <person name="Chen W.M."/>
            <person name="Yen W.S."/>
            <person name="Arun A.B."/>
            <person name="Lai W.A."/>
            <person name="Shen F.T."/>
            <person name="Rekha P.D."/>
            <person name="Lin K.Y."/>
            <person name="Chou J.H."/>
        </authorList>
    </citation>
    <scope>NUCLEOTIDE SEQUENCE</scope>
    <source>
        <strain evidence="2">CC-YY355</strain>
    </source>
</reference>
<accession>A0ABT6MNA4</accession>
<keyword evidence="3" id="KW-1185">Reference proteome</keyword>
<feature type="compositionally biased region" description="Pro residues" evidence="1">
    <location>
        <begin position="74"/>
        <end position="85"/>
    </location>
</feature>
<organism evidence="2 3">
    <name type="scientific">Luteimonas composti</name>
    <dbReference type="NCBI Taxonomy" id="398257"/>
    <lineage>
        <taxon>Bacteria</taxon>
        <taxon>Pseudomonadati</taxon>
        <taxon>Pseudomonadota</taxon>
        <taxon>Gammaproteobacteria</taxon>
        <taxon>Lysobacterales</taxon>
        <taxon>Lysobacteraceae</taxon>
        <taxon>Luteimonas</taxon>
    </lineage>
</organism>
<feature type="region of interest" description="Disordered" evidence="1">
    <location>
        <begin position="114"/>
        <end position="167"/>
    </location>
</feature>
<evidence type="ECO:0000256" key="1">
    <source>
        <dbReference type="SAM" id="MobiDB-lite"/>
    </source>
</evidence>
<sequence length="167" mass="15662">MTTTPSAVPPQAANPPAGAGAGDTDPLAQSNVAAAGNPAGRGTVATAQGRPGAERDDTATPSAFAELLTQSPLAAPPPAPAPAPAPAAAGAEGVETSADAPASLLALLDGSWNAPRAAMDAPPQGPPVTQAGPARGIQLPSDLAKAAAAVGQPAPQSGPDAAGDAPA</sequence>
<dbReference type="Proteomes" id="UP001160550">
    <property type="component" value="Unassembled WGS sequence"/>
</dbReference>
<feature type="region of interest" description="Disordered" evidence="1">
    <location>
        <begin position="1"/>
        <end position="96"/>
    </location>
</feature>
<feature type="non-terminal residue" evidence="2">
    <location>
        <position position="167"/>
    </location>
</feature>
<feature type="compositionally biased region" description="Low complexity" evidence="1">
    <location>
        <begin position="1"/>
        <end position="18"/>
    </location>
</feature>
<reference evidence="2" key="2">
    <citation type="submission" date="2023-04" db="EMBL/GenBank/DDBJ databases">
        <authorList>
            <person name="Sun J.-Q."/>
        </authorList>
    </citation>
    <scope>NUCLEOTIDE SEQUENCE</scope>
    <source>
        <strain evidence="2">CC-YY355</strain>
    </source>
</reference>
<dbReference type="EMBL" id="JARYGX010000009">
    <property type="protein sequence ID" value="MDH7452071.1"/>
    <property type="molecule type" value="Genomic_DNA"/>
</dbReference>
<evidence type="ECO:0008006" key="4">
    <source>
        <dbReference type="Google" id="ProtNLM"/>
    </source>
</evidence>